<evidence type="ECO:0000256" key="4">
    <source>
        <dbReference type="ARBA" id="ARBA00023136"/>
    </source>
</evidence>
<evidence type="ECO:0000313" key="7">
    <source>
        <dbReference type="EMBL" id="KAJ7707662.1"/>
    </source>
</evidence>
<dbReference type="EMBL" id="JARKIE010000005">
    <property type="protein sequence ID" value="KAJ7707662.1"/>
    <property type="molecule type" value="Genomic_DNA"/>
</dbReference>
<dbReference type="PANTHER" id="PTHR23507:SF1">
    <property type="entry name" value="FI18259P1-RELATED"/>
    <property type="match status" value="1"/>
</dbReference>
<dbReference type="GO" id="GO:0022857">
    <property type="term" value="F:transmembrane transporter activity"/>
    <property type="evidence" value="ECO:0007669"/>
    <property type="project" value="InterPro"/>
</dbReference>
<feature type="transmembrane region" description="Helical" evidence="6">
    <location>
        <begin position="480"/>
        <end position="506"/>
    </location>
</feature>
<name>A0AAD7GY87_MYCRO</name>
<feature type="region of interest" description="Disordered" evidence="5">
    <location>
        <begin position="700"/>
        <end position="745"/>
    </location>
</feature>
<sequence>MSSPQSWTPEESQVTDPLVAVFASPSRSRSIIQHSTNNASPRSLHFSAVSAEREPLLGHSATRPASKKPFYRARPLWLVPFAITAALVRGMTIAPRVEVFTQLSCSRLHHSYNHTATAWVEATSLIPPLAPLYFGLDPLGPQFNPERNEGTFLVPTKDDPWDDSDTGDDDPRQLPSPRCMSDPAVQAGAARLQTSFTVSMGLLSALTTGWWGRFGERHGRTKVLAIASLGLFLTDLIFILASTPSSPLSSHGHVLLVIAPVLEGLFGGWSTLQSAMSAYISDCTSSGSRASVFSRFTGVAFLGFGFGPILGGWLIRHPIAFLAGPPHPGQPQAQSVTSVFWVAACCSFINLCLVLFVFPESVTQEQRDLASGKGKGKAPDRTSGNGTLDNVAEGHGEDGVAIFVDGSEPPASTGIMTTFLRPLAIFLPVPIFVDGSVRKRKDWSLTLLACAMFGYMLSTGLYTIKYLYAGHVYGWGAEQLSYYISLLGTSRALFLLFALPFIISTFKPKSKVPKSKGAAKAKKPKPTKSHIAQEISFDLGLSRLSFCIDIVANLFVVFAPSPEYKMHTLMIGVNSSSTGSSHFRNSQALFVLASWMQCMGSGVAPAMQSLALCIIQARSLLAADAGQPTVEADTGTLFGALAVLQAGGSMVLGPLLFGLIYSGTVAAFPKAVFVAAIGILFASLTAIMLVRSPLAEVKGKSGVRRRRRMNSPEEQRGRSRVSKDLRGYGSTTQQESNQASASGSA</sequence>
<feature type="transmembrane region" description="Helical" evidence="6">
    <location>
        <begin position="667"/>
        <end position="690"/>
    </location>
</feature>
<evidence type="ECO:0000256" key="6">
    <source>
        <dbReference type="SAM" id="Phobius"/>
    </source>
</evidence>
<feature type="compositionally biased region" description="Basic and acidic residues" evidence="5">
    <location>
        <begin position="710"/>
        <end position="726"/>
    </location>
</feature>
<evidence type="ECO:0000256" key="5">
    <source>
        <dbReference type="SAM" id="MobiDB-lite"/>
    </source>
</evidence>
<feature type="transmembrane region" description="Helical" evidence="6">
    <location>
        <begin position="223"/>
        <end position="241"/>
    </location>
</feature>
<feature type="compositionally biased region" description="Polar residues" evidence="5">
    <location>
        <begin position="729"/>
        <end position="745"/>
    </location>
</feature>
<feature type="transmembrane region" description="Helical" evidence="6">
    <location>
        <begin position="253"/>
        <end position="272"/>
    </location>
</feature>
<feature type="region of interest" description="Disordered" evidence="5">
    <location>
        <begin position="147"/>
        <end position="178"/>
    </location>
</feature>
<dbReference type="PANTHER" id="PTHR23507">
    <property type="entry name" value="ZGC:174356"/>
    <property type="match status" value="1"/>
</dbReference>
<feature type="region of interest" description="Disordered" evidence="5">
    <location>
        <begin position="368"/>
        <end position="390"/>
    </location>
</feature>
<evidence type="ECO:0000313" key="8">
    <source>
        <dbReference type="Proteomes" id="UP001221757"/>
    </source>
</evidence>
<keyword evidence="3 6" id="KW-1133">Transmembrane helix</keyword>
<keyword evidence="4 6" id="KW-0472">Membrane</keyword>
<feature type="transmembrane region" description="Helical" evidence="6">
    <location>
        <begin position="292"/>
        <end position="315"/>
    </location>
</feature>
<comment type="subcellular location">
    <subcellularLocation>
        <location evidence="1">Membrane</location>
        <topology evidence="1">Multi-pass membrane protein</topology>
    </subcellularLocation>
</comment>
<reference evidence="7" key="1">
    <citation type="submission" date="2023-03" db="EMBL/GenBank/DDBJ databases">
        <title>Massive genome expansion in bonnet fungi (Mycena s.s.) driven by repeated elements and novel gene families across ecological guilds.</title>
        <authorList>
            <consortium name="Lawrence Berkeley National Laboratory"/>
            <person name="Harder C.B."/>
            <person name="Miyauchi S."/>
            <person name="Viragh M."/>
            <person name="Kuo A."/>
            <person name="Thoen E."/>
            <person name="Andreopoulos B."/>
            <person name="Lu D."/>
            <person name="Skrede I."/>
            <person name="Drula E."/>
            <person name="Henrissat B."/>
            <person name="Morin E."/>
            <person name="Kohler A."/>
            <person name="Barry K."/>
            <person name="LaButti K."/>
            <person name="Morin E."/>
            <person name="Salamov A."/>
            <person name="Lipzen A."/>
            <person name="Mereny Z."/>
            <person name="Hegedus B."/>
            <person name="Baldrian P."/>
            <person name="Stursova M."/>
            <person name="Weitz H."/>
            <person name="Taylor A."/>
            <person name="Grigoriev I.V."/>
            <person name="Nagy L.G."/>
            <person name="Martin F."/>
            <person name="Kauserud H."/>
        </authorList>
    </citation>
    <scope>NUCLEOTIDE SEQUENCE</scope>
    <source>
        <strain evidence="7">CBHHK067</strain>
    </source>
</reference>
<feature type="transmembrane region" description="Helical" evidence="6">
    <location>
        <begin position="637"/>
        <end position="661"/>
    </location>
</feature>
<feature type="transmembrane region" description="Helical" evidence="6">
    <location>
        <begin position="445"/>
        <end position="468"/>
    </location>
</feature>
<evidence type="ECO:0000256" key="1">
    <source>
        <dbReference type="ARBA" id="ARBA00004141"/>
    </source>
</evidence>
<evidence type="ECO:0000256" key="2">
    <source>
        <dbReference type="ARBA" id="ARBA00022692"/>
    </source>
</evidence>
<dbReference type="InterPro" id="IPR036259">
    <property type="entry name" value="MFS_trans_sf"/>
</dbReference>
<dbReference type="Pfam" id="PF07690">
    <property type="entry name" value="MFS_1"/>
    <property type="match status" value="1"/>
</dbReference>
<accession>A0AAD7GY87</accession>
<dbReference type="InterPro" id="IPR011701">
    <property type="entry name" value="MFS"/>
</dbReference>
<evidence type="ECO:0000256" key="3">
    <source>
        <dbReference type="ARBA" id="ARBA00022989"/>
    </source>
</evidence>
<dbReference type="GO" id="GO:0016020">
    <property type="term" value="C:membrane"/>
    <property type="evidence" value="ECO:0007669"/>
    <property type="project" value="UniProtKB-SubCell"/>
</dbReference>
<keyword evidence="2 6" id="KW-0812">Transmembrane</keyword>
<feature type="transmembrane region" description="Helical" evidence="6">
    <location>
        <begin position="335"/>
        <end position="358"/>
    </location>
</feature>
<dbReference type="AlphaFoldDB" id="A0AAD7GY87"/>
<dbReference type="SUPFAM" id="SSF103473">
    <property type="entry name" value="MFS general substrate transporter"/>
    <property type="match status" value="1"/>
</dbReference>
<gene>
    <name evidence="7" type="ORF">B0H17DRAFT_1000850</name>
</gene>
<organism evidence="7 8">
    <name type="scientific">Mycena rosella</name>
    <name type="common">Pink bonnet</name>
    <name type="synonym">Agaricus rosellus</name>
    <dbReference type="NCBI Taxonomy" id="1033263"/>
    <lineage>
        <taxon>Eukaryota</taxon>
        <taxon>Fungi</taxon>
        <taxon>Dikarya</taxon>
        <taxon>Basidiomycota</taxon>
        <taxon>Agaricomycotina</taxon>
        <taxon>Agaricomycetes</taxon>
        <taxon>Agaricomycetidae</taxon>
        <taxon>Agaricales</taxon>
        <taxon>Marasmiineae</taxon>
        <taxon>Mycenaceae</taxon>
        <taxon>Mycena</taxon>
    </lineage>
</organism>
<dbReference type="Gene3D" id="1.20.1250.20">
    <property type="entry name" value="MFS general substrate transporter like domains"/>
    <property type="match status" value="1"/>
</dbReference>
<comment type="caution">
    <text evidence="7">The sequence shown here is derived from an EMBL/GenBank/DDBJ whole genome shotgun (WGS) entry which is preliminary data.</text>
</comment>
<proteinExistence type="predicted"/>
<protein>
    <submittedName>
        <fullName evidence="7">Major facilitator superfamily domain-containing protein</fullName>
    </submittedName>
</protein>
<dbReference type="Proteomes" id="UP001221757">
    <property type="component" value="Unassembled WGS sequence"/>
</dbReference>
<keyword evidence="8" id="KW-1185">Reference proteome</keyword>